<feature type="transmembrane region" description="Helical" evidence="10">
    <location>
        <begin position="95"/>
        <end position="118"/>
    </location>
</feature>
<dbReference type="CDD" id="cd06186">
    <property type="entry name" value="NOX_Duox_like_FAD_NADP"/>
    <property type="match status" value="1"/>
</dbReference>
<feature type="transmembrane region" description="Helical" evidence="10">
    <location>
        <begin position="60"/>
        <end position="83"/>
    </location>
</feature>
<keyword evidence="7" id="KW-0406">Ion transport</keyword>
<dbReference type="PROSITE" id="PS51384">
    <property type="entry name" value="FAD_FR"/>
    <property type="match status" value="1"/>
</dbReference>
<dbReference type="Pfam" id="PF08022">
    <property type="entry name" value="FAD_binding_8"/>
    <property type="match status" value="1"/>
</dbReference>
<dbReference type="Pfam" id="PF01794">
    <property type="entry name" value="Ferric_reduct"/>
    <property type="match status" value="1"/>
</dbReference>
<feature type="domain" description="FAD-binding FR-type" evidence="11">
    <location>
        <begin position="245"/>
        <end position="358"/>
    </location>
</feature>
<dbReference type="GO" id="GO:0006826">
    <property type="term" value="P:iron ion transport"/>
    <property type="evidence" value="ECO:0007669"/>
    <property type="project" value="TreeGrafter"/>
</dbReference>
<evidence type="ECO:0000256" key="10">
    <source>
        <dbReference type="SAM" id="Phobius"/>
    </source>
</evidence>
<evidence type="ECO:0000256" key="6">
    <source>
        <dbReference type="ARBA" id="ARBA00022989"/>
    </source>
</evidence>
<keyword evidence="6 10" id="KW-1133">Transmembrane helix</keyword>
<dbReference type="PANTHER" id="PTHR32361">
    <property type="entry name" value="FERRIC/CUPRIC REDUCTASE TRANSMEMBRANE COMPONENT"/>
    <property type="match status" value="1"/>
</dbReference>
<dbReference type="InterPro" id="IPR017927">
    <property type="entry name" value="FAD-bd_FR_type"/>
</dbReference>
<keyword evidence="8 10" id="KW-0472">Membrane</keyword>
<dbReference type="InterPro" id="IPR051410">
    <property type="entry name" value="Ferric/Cupric_Reductase"/>
</dbReference>
<dbReference type="GO" id="GO:0052851">
    <property type="term" value="F:ferric-chelate reductase (NADPH) activity"/>
    <property type="evidence" value="ECO:0007669"/>
    <property type="project" value="UniProtKB-EC"/>
</dbReference>
<dbReference type="GO" id="GO:0005886">
    <property type="term" value="C:plasma membrane"/>
    <property type="evidence" value="ECO:0007669"/>
    <property type="project" value="UniProtKB-SubCell"/>
</dbReference>
<evidence type="ECO:0000256" key="9">
    <source>
        <dbReference type="ARBA" id="ARBA00048483"/>
    </source>
</evidence>
<feature type="transmembrane region" description="Helical" evidence="10">
    <location>
        <begin position="6"/>
        <end position="28"/>
    </location>
</feature>
<keyword evidence="13" id="KW-1185">Reference proteome</keyword>
<evidence type="ECO:0000256" key="4">
    <source>
        <dbReference type="ARBA" id="ARBA00022475"/>
    </source>
</evidence>
<evidence type="ECO:0000256" key="2">
    <source>
        <dbReference type="ARBA" id="ARBA00012668"/>
    </source>
</evidence>
<dbReference type="FunFam" id="3.40.50.80:FF:000071">
    <property type="entry name" value="Cell surface metalloreductase (FreA), putative"/>
    <property type="match status" value="1"/>
</dbReference>
<dbReference type="AlphaFoldDB" id="A0A3F3PJM4"/>
<feature type="transmembrane region" description="Helical" evidence="10">
    <location>
        <begin position="130"/>
        <end position="150"/>
    </location>
</feature>
<evidence type="ECO:0000256" key="7">
    <source>
        <dbReference type="ARBA" id="ARBA00023065"/>
    </source>
</evidence>
<dbReference type="EMBL" id="KZ852101">
    <property type="protein sequence ID" value="RDH27088.1"/>
    <property type="molecule type" value="Genomic_DNA"/>
</dbReference>
<dbReference type="GO" id="GO:0015677">
    <property type="term" value="P:copper ion import"/>
    <property type="evidence" value="ECO:0007669"/>
    <property type="project" value="TreeGrafter"/>
</dbReference>
<feature type="transmembrane region" description="Helical" evidence="10">
    <location>
        <begin position="215"/>
        <end position="235"/>
    </location>
</feature>
<comment type="catalytic activity">
    <reaction evidence="9">
        <text>2 a Fe(II)-siderophore + NADP(+) + H(+) = 2 a Fe(III)-siderophore + NADPH</text>
        <dbReference type="Rhea" id="RHEA:28795"/>
        <dbReference type="Rhea" id="RHEA-COMP:11342"/>
        <dbReference type="Rhea" id="RHEA-COMP:11344"/>
        <dbReference type="ChEBI" id="CHEBI:15378"/>
        <dbReference type="ChEBI" id="CHEBI:29033"/>
        <dbReference type="ChEBI" id="CHEBI:29034"/>
        <dbReference type="ChEBI" id="CHEBI:57783"/>
        <dbReference type="ChEBI" id="CHEBI:58349"/>
        <dbReference type="EC" id="1.16.1.9"/>
    </reaction>
</comment>
<evidence type="ECO:0000256" key="1">
    <source>
        <dbReference type="ARBA" id="ARBA00004651"/>
    </source>
</evidence>
<sequence>MDIVYIYAIIASSIFVCLSLKHCLSFLAQWKSLLSVIYHRHLVLPCVIHRHRFCGPWTRAGVLLSLLCAFLNIFSIFFGIGSWNESGSRAGKLSLINLIFPMSAIHLSYSADILGIALSTCQKIHRITGWTALALMSFHISMTVQARGFTFSLRELPNLFAILAAISLLIMIITSNRWFRQWSYEIFLRGHQFLAGFCVYSTWQHLKSSRSRLYLLIALGLLGLNLLLQLTTLLYRNGLFARRGSPRAIVTFSTNKAENSGLLVNAIHIRISLPRPIRVEPGQYINIWMPSVSLWSWTQSHPFTVVSWSKDAQNSIELLVQPCSGLTADLCRYAPDAAGSSLSFLALFTGPHGLSEDVGRYETILVLASGSGIAAVIPYLKKTIYGYNTCTSQARRLHLVWQVESIDKMTPALAMLNNLLKDDIMDDGYILHISIYVRYGLEQNIFAVGRHKRVRIYREVPNYRAIISLETSGDLIKRLPNTCDQRGDTLVMISATDSLRDHVRDTIRENFHKGVRISEQEYQPIMESGLDQCSKTRIKSDSTNDTRHSEWDELTLVGSNEKASRMQKKSTY</sequence>
<dbReference type="EC" id="1.16.1.9" evidence="2"/>
<dbReference type="Gene3D" id="3.40.50.80">
    <property type="entry name" value="Nucleotide-binding domain of ferredoxin-NADP reductase (FNR) module"/>
    <property type="match status" value="1"/>
</dbReference>
<reference evidence="12 13" key="1">
    <citation type="submission" date="2018-07" db="EMBL/GenBank/DDBJ databases">
        <title>The genomes of Aspergillus section Nigri reveals drivers in fungal speciation.</title>
        <authorList>
            <consortium name="DOE Joint Genome Institute"/>
            <person name="Vesth T.C."/>
            <person name="Nybo J."/>
            <person name="Theobald S."/>
            <person name="Brandl J."/>
            <person name="Frisvad J.C."/>
            <person name="Nielsen K.F."/>
            <person name="Lyhne E.K."/>
            <person name="Kogle M.E."/>
            <person name="Kuo A."/>
            <person name="Riley R."/>
            <person name="Clum A."/>
            <person name="Nolan M."/>
            <person name="Lipzen A."/>
            <person name="Salamov A."/>
            <person name="Henrissat B."/>
            <person name="Wiebenga A."/>
            <person name="De vries R.P."/>
            <person name="Grigoriev I.V."/>
            <person name="Mortensen U.H."/>
            <person name="Andersen M.R."/>
            <person name="Baker S.E."/>
        </authorList>
    </citation>
    <scope>NUCLEOTIDE SEQUENCE [LARGE SCALE GENOMIC DNA]</scope>
    <source>
        <strain evidence="12 13">CBS 139.54b</strain>
    </source>
</reference>
<evidence type="ECO:0000313" key="13">
    <source>
        <dbReference type="Proteomes" id="UP000253729"/>
    </source>
</evidence>
<organism evidence="12 13">
    <name type="scientific">Aspergillus welwitschiae</name>
    <dbReference type="NCBI Taxonomy" id="1341132"/>
    <lineage>
        <taxon>Eukaryota</taxon>
        <taxon>Fungi</taxon>
        <taxon>Dikarya</taxon>
        <taxon>Ascomycota</taxon>
        <taxon>Pezizomycotina</taxon>
        <taxon>Eurotiomycetes</taxon>
        <taxon>Eurotiomycetidae</taxon>
        <taxon>Eurotiales</taxon>
        <taxon>Aspergillaceae</taxon>
        <taxon>Aspergillus</taxon>
        <taxon>Aspergillus subgen. Circumdati</taxon>
    </lineage>
</organism>
<dbReference type="InterPro" id="IPR017938">
    <property type="entry name" value="Riboflavin_synthase-like_b-brl"/>
</dbReference>
<dbReference type="GO" id="GO:0006879">
    <property type="term" value="P:intracellular iron ion homeostasis"/>
    <property type="evidence" value="ECO:0007669"/>
    <property type="project" value="TreeGrafter"/>
</dbReference>
<dbReference type="SUPFAM" id="SSF63380">
    <property type="entry name" value="Riboflavin synthase domain-like"/>
    <property type="match status" value="1"/>
</dbReference>
<keyword evidence="4" id="KW-1003">Cell membrane</keyword>
<evidence type="ECO:0000313" key="12">
    <source>
        <dbReference type="EMBL" id="RDH27088.1"/>
    </source>
</evidence>
<accession>A0A3F3PJM4</accession>
<evidence type="ECO:0000256" key="5">
    <source>
        <dbReference type="ARBA" id="ARBA00022692"/>
    </source>
</evidence>
<evidence type="ECO:0000256" key="3">
    <source>
        <dbReference type="ARBA" id="ARBA00022448"/>
    </source>
</evidence>
<keyword evidence="5 10" id="KW-0812">Transmembrane</keyword>
<gene>
    <name evidence="12" type="ORF">BDQ94DRAFT_163950</name>
</gene>
<evidence type="ECO:0000259" key="11">
    <source>
        <dbReference type="PROSITE" id="PS51384"/>
    </source>
</evidence>
<dbReference type="STRING" id="1341132.A0A3F3PJM4"/>
<dbReference type="RefSeq" id="XP_026620110.1">
    <property type="nucleotide sequence ID" value="XM_026769853.1"/>
</dbReference>
<evidence type="ECO:0000256" key="8">
    <source>
        <dbReference type="ARBA" id="ARBA00023136"/>
    </source>
</evidence>
<name>A0A3F3PJM4_9EURO</name>
<dbReference type="PANTHER" id="PTHR32361:SF26">
    <property type="entry name" value="FAD-BINDING 8 DOMAIN-CONTAINING PROTEIN-RELATED"/>
    <property type="match status" value="1"/>
</dbReference>
<dbReference type="InterPro" id="IPR013112">
    <property type="entry name" value="FAD-bd_8"/>
</dbReference>
<dbReference type="Proteomes" id="UP000253729">
    <property type="component" value="Unassembled WGS sequence"/>
</dbReference>
<protein>
    <recommendedName>
        <fullName evidence="2">ferric-chelate reductase (NADPH)</fullName>
        <ecNumber evidence="2">1.16.1.9</ecNumber>
    </recommendedName>
</protein>
<dbReference type="InterPro" id="IPR039261">
    <property type="entry name" value="FNR_nucleotide-bd"/>
</dbReference>
<feature type="transmembrane region" description="Helical" evidence="10">
    <location>
        <begin position="156"/>
        <end position="174"/>
    </location>
</feature>
<keyword evidence="3" id="KW-0813">Transport</keyword>
<dbReference type="InterPro" id="IPR013130">
    <property type="entry name" value="Fe3_Rdtase_TM_dom"/>
</dbReference>
<dbReference type="GeneID" id="38138209"/>
<proteinExistence type="predicted"/>
<comment type="subcellular location">
    <subcellularLocation>
        <location evidence="1">Cell membrane</location>
        <topology evidence="1">Multi-pass membrane protein</topology>
    </subcellularLocation>
</comment>